<dbReference type="EMBL" id="VIKR01000002">
    <property type="protein sequence ID" value="TQV75472.1"/>
    <property type="molecule type" value="Genomic_DNA"/>
</dbReference>
<gene>
    <name evidence="1" type="ORF">FLL45_11170</name>
</gene>
<dbReference type="AlphaFoldDB" id="A0A545TE20"/>
<keyword evidence="2" id="KW-1185">Reference proteome</keyword>
<dbReference type="Proteomes" id="UP000317839">
    <property type="component" value="Unassembled WGS sequence"/>
</dbReference>
<protein>
    <recommendedName>
        <fullName evidence="3">M20/M25/M40 family metallo-hydrolase</fullName>
    </recommendedName>
</protein>
<evidence type="ECO:0000313" key="2">
    <source>
        <dbReference type="Proteomes" id="UP000317839"/>
    </source>
</evidence>
<dbReference type="SUPFAM" id="SSF53187">
    <property type="entry name" value="Zn-dependent exopeptidases"/>
    <property type="match status" value="1"/>
</dbReference>
<dbReference type="Gene3D" id="3.40.630.10">
    <property type="entry name" value="Zn peptidases"/>
    <property type="match status" value="1"/>
</dbReference>
<proteinExistence type="predicted"/>
<dbReference type="OrthoDB" id="9761532at2"/>
<evidence type="ECO:0000313" key="1">
    <source>
        <dbReference type="EMBL" id="TQV75472.1"/>
    </source>
</evidence>
<dbReference type="RefSeq" id="WP_142942086.1">
    <property type="nucleotide sequence ID" value="NZ_VIKR01000002.1"/>
</dbReference>
<reference evidence="1 2" key="1">
    <citation type="submission" date="2019-06" db="EMBL/GenBank/DDBJ databases">
        <title>Draft genome of Aliikangiella marina GYP-15.</title>
        <authorList>
            <person name="Wang G."/>
        </authorList>
    </citation>
    <scope>NUCLEOTIDE SEQUENCE [LARGE SCALE GENOMIC DNA]</scope>
    <source>
        <strain evidence="1 2">GYP-15</strain>
    </source>
</reference>
<comment type="caution">
    <text evidence="1">The sequence shown here is derived from an EMBL/GenBank/DDBJ whole genome shotgun (WGS) entry which is preliminary data.</text>
</comment>
<sequence length="78" mass="8637">MAVKLQAIMKNMTGKPPLMTPTMGGSLPIYLFENAIDAPIIILPVANHDNNQHGPNENLRIKNLWDAIDLYALVLTQL</sequence>
<accession>A0A545TE20</accession>
<organism evidence="1 2">
    <name type="scientific">Aliikangiella marina</name>
    <dbReference type="NCBI Taxonomy" id="1712262"/>
    <lineage>
        <taxon>Bacteria</taxon>
        <taxon>Pseudomonadati</taxon>
        <taxon>Pseudomonadota</taxon>
        <taxon>Gammaproteobacteria</taxon>
        <taxon>Oceanospirillales</taxon>
        <taxon>Pleioneaceae</taxon>
        <taxon>Aliikangiella</taxon>
    </lineage>
</organism>
<evidence type="ECO:0008006" key="3">
    <source>
        <dbReference type="Google" id="ProtNLM"/>
    </source>
</evidence>
<name>A0A545TE20_9GAMM</name>